<proteinExistence type="predicted"/>
<keyword evidence="1" id="KW-1133">Transmembrane helix</keyword>
<evidence type="ECO:0000313" key="3">
    <source>
        <dbReference type="Proteomes" id="UP000547614"/>
    </source>
</evidence>
<dbReference type="Pfam" id="PF11911">
    <property type="entry name" value="DUF3429"/>
    <property type="match status" value="1"/>
</dbReference>
<keyword evidence="1" id="KW-0812">Transmembrane</keyword>
<gene>
    <name evidence="2" type="ORF">FHR94_002546</name>
</gene>
<dbReference type="RefSeq" id="WP_183326079.1">
    <property type="nucleotide sequence ID" value="NZ_JACHXP010000012.1"/>
</dbReference>
<dbReference type="PANTHER" id="PTHR15887">
    <property type="entry name" value="TRANSMEMBRANE PROTEIN 69"/>
    <property type="match status" value="1"/>
</dbReference>
<keyword evidence="1" id="KW-0472">Membrane</keyword>
<dbReference type="EMBL" id="JACHXP010000012">
    <property type="protein sequence ID" value="MBB3191295.1"/>
    <property type="molecule type" value="Genomic_DNA"/>
</dbReference>
<reference evidence="2 3" key="1">
    <citation type="submission" date="2020-08" db="EMBL/GenBank/DDBJ databases">
        <title>Genomic Encyclopedia of Type Strains, Phase III (KMG-III): the genomes of soil and plant-associated and newly described type strains.</title>
        <authorList>
            <person name="Whitman W."/>
        </authorList>
    </citation>
    <scope>NUCLEOTIDE SEQUENCE [LARGE SCALE GENOMIC DNA]</scope>
    <source>
        <strain evidence="2 3">CECT 7282</strain>
    </source>
</reference>
<dbReference type="PANTHER" id="PTHR15887:SF1">
    <property type="entry name" value="TRANSMEMBRANE PROTEIN 69"/>
    <property type="match status" value="1"/>
</dbReference>
<dbReference type="Proteomes" id="UP000547614">
    <property type="component" value="Unassembled WGS sequence"/>
</dbReference>
<comment type="caution">
    <text evidence="2">The sequence shown here is derived from an EMBL/GenBank/DDBJ whole genome shotgun (WGS) entry which is preliminary data.</text>
</comment>
<name>A0A839VBC0_9GAMM</name>
<feature type="transmembrane region" description="Helical" evidence="1">
    <location>
        <begin position="6"/>
        <end position="28"/>
    </location>
</feature>
<dbReference type="AlphaFoldDB" id="A0A839VBC0"/>
<dbReference type="InterPro" id="IPR021836">
    <property type="entry name" value="DUF3429"/>
</dbReference>
<evidence type="ECO:0008006" key="4">
    <source>
        <dbReference type="Google" id="ProtNLM"/>
    </source>
</evidence>
<evidence type="ECO:0000313" key="2">
    <source>
        <dbReference type="EMBL" id="MBB3191295.1"/>
    </source>
</evidence>
<feature type="transmembrane region" description="Helical" evidence="1">
    <location>
        <begin position="40"/>
        <end position="62"/>
    </location>
</feature>
<accession>A0A839VBC0</accession>
<feature type="transmembrane region" description="Helical" evidence="1">
    <location>
        <begin position="82"/>
        <end position="106"/>
    </location>
</feature>
<protein>
    <recommendedName>
        <fullName evidence="4">DUF3429 domain-containing protein</fullName>
    </recommendedName>
</protein>
<keyword evidence="3" id="KW-1185">Reference proteome</keyword>
<sequence>MPSLRLPWWLGLAGLLPFVMALAGSWLAPGFGQVLAIRAFLYYSAVILSFLGGIHWGIAMMVEAPGSATFRRRLMVSMVPSLIAWPALLIDAMLGAWALMAGFAGVRLYESLDGGRALPGWYGRLRTWLTLAVVVCHLLMIWRLVQLV</sequence>
<feature type="transmembrane region" description="Helical" evidence="1">
    <location>
        <begin position="127"/>
        <end position="145"/>
    </location>
</feature>
<evidence type="ECO:0000256" key="1">
    <source>
        <dbReference type="SAM" id="Phobius"/>
    </source>
</evidence>
<organism evidence="2 3">
    <name type="scientific">Halomonas cerina</name>
    <dbReference type="NCBI Taxonomy" id="447424"/>
    <lineage>
        <taxon>Bacteria</taxon>
        <taxon>Pseudomonadati</taxon>
        <taxon>Pseudomonadota</taxon>
        <taxon>Gammaproteobacteria</taxon>
        <taxon>Oceanospirillales</taxon>
        <taxon>Halomonadaceae</taxon>
        <taxon>Halomonas</taxon>
    </lineage>
</organism>